<dbReference type="Gene3D" id="2.160.20.120">
    <property type="match status" value="1"/>
</dbReference>
<evidence type="ECO:0000259" key="2">
    <source>
        <dbReference type="Pfam" id="PF10988"/>
    </source>
</evidence>
<feature type="domain" description="Putative auto-transporter adhesin head GIN" evidence="2">
    <location>
        <begin position="54"/>
        <end position="236"/>
    </location>
</feature>
<protein>
    <recommendedName>
        <fullName evidence="2">Putative auto-transporter adhesin head GIN domain-containing protein</fullName>
    </recommendedName>
</protein>
<organism evidence="3 4">
    <name type="scientific">Portibacter lacus</name>
    <dbReference type="NCBI Taxonomy" id="1099794"/>
    <lineage>
        <taxon>Bacteria</taxon>
        <taxon>Pseudomonadati</taxon>
        <taxon>Bacteroidota</taxon>
        <taxon>Saprospiria</taxon>
        <taxon>Saprospirales</taxon>
        <taxon>Haliscomenobacteraceae</taxon>
        <taxon>Portibacter</taxon>
    </lineage>
</organism>
<sequence length="254" mass="28269">MKMSNIIILSLISLGIVTSFSFIYSMKQEIKFVEFSEITGSENLTSKIIEVASFEGIMAHDQIQVVIQQGEAKVEISAEDNLLEFLKVENINGELKIFIDRENKPNVHSNFPMVVRISNPEFQSIRAFNQSEILIEGALKQDRISIEMSNQSNLRGRLEVDSIDLSLVQQSNAYVNGNCEVLNVELQDQSGIKAGSLNSKTINVQLSDQTDAKLNALNSISGSLRNNSTLNLENKPEDNSISKSRMANLNVGWD</sequence>
<comment type="caution">
    <text evidence="3">The sequence shown here is derived from an EMBL/GenBank/DDBJ whole genome shotgun (WGS) entry which is preliminary data.</text>
</comment>
<feature type="region of interest" description="Disordered" evidence="1">
    <location>
        <begin position="228"/>
        <end position="254"/>
    </location>
</feature>
<dbReference type="Pfam" id="PF10988">
    <property type="entry name" value="DUF2807"/>
    <property type="match status" value="1"/>
</dbReference>
<evidence type="ECO:0000256" key="1">
    <source>
        <dbReference type="SAM" id="MobiDB-lite"/>
    </source>
</evidence>
<reference evidence="3" key="1">
    <citation type="journal article" date="2014" name="Int. J. Syst. Evol. Microbiol.">
        <title>Complete genome sequence of Corynebacterium casei LMG S-19264T (=DSM 44701T), isolated from a smear-ripened cheese.</title>
        <authorList>
            <consortium name="US DOE Joint Genome Institute (JGI-PGF)"/>
            <person name="Walter F."/>
            <person name="Albersmeier A."/>
            <person name="Kalinowski J."/>
            <person name="Ruckert C."/>
        </authorList>
    </citation>
    <scope>NUCLEOTIDE SEQUENCE</scope>
    <source>
        <strain evidence="3">NBRC 108769</strain>
    </source>
</reference>
<keyword evidence="4" id="KW-1185">Reference proteome</keyword>
<dbReference type="EMBL" id="BSOH01000005">
    <property type="protein sequence ID" value="GLR16282.1"/>
    <property type="molecule type" value="Genomic_DNA"/>
</dbReference>
<evidence type="ECO:0000313" key="4">
    <source>
        <dbReference type="Proteomes" id="UP001156666"/>
    </source>
</evidence>
<name>A0AA37SND7_9BACT</name>
<proteinExistence type="predicted"/>
<accession>A0AA37SND7</accession>
<gene>
    <name evidence="3" type="ORF">GCM10007940_08970</name>
</gene>
<reference evidence="3" key="2">
    <citation type="submission" date="2023-01" db="EMBL/GenBank/DDBJ databases">
        <title>Draft genome sequence of Portibacter lacus strain NBRC 108769.</title>
        <authorList>
            <person name="Sun Q."/>
            <person name="Mori K."/>
        </authorList>
    </citation>
    <scope>NUCLEOTIDE SEQUENCE</scope>
    <source>
        <strain evidence="3">NBRC 108769</strain>
    </source>
</reference>
<dbReference type="AlphaFoldDB" id="A0AA37SND7"/>
<dbReference type="InterPro" id="IPR021255">
    <property type="entry name" value="DUF2807"/>
</dbReference>
<dbReference type="Proteomes" id="UP001156666">
    <property type="component" value="Unassembled WGS sequence"/>
</dbReference>
<evidence type="ECO:0000313" key="3">
    <source>
        <dbReference type="EMBL" id="GLR16282.1"/>
    </source>
</evidence>